<protein>
    <submittedName>
        <fullName evidence="3">Uncharacterized protein LOC107266126</fullName>
    </submittedName>
</protein>
<proteinExistence type="predicted"/>
<feature type="chain" id="PRO_5042584016" evidence="1">
    <location>
        <begin position="21"/>
        <end position="140"/>
    </location>
</feature>
<dbReference type="RefSeq" id="XP_015591784.1">
    <property type="nucleotide sequence ID" value="XM_015736298.2"/>
</dbReference>
<name>A0AAJ7BR72_CEPCN</name>
<gene>
    <name evidence="3" type="primary">LOC107266126</name>
</gene>
<evidence type="ECO:0000313" key="2">
    <source>
        <dbReference type="Proteomes" id="UP000694920"/>
    </source>
</evidence>
<feature type="signal peptide" evidence="1">
    <location>
        <begin position="1"/>
        <end position="20"/>
    </location>
</feature>
<evidence type="ECO:0000313" key="3">
    <source>
        <dbReference type="RefSeq" id="XP_015591784.1"/>
    </source>
</evidence>
<evidence type="ECO:0000256" key="1">
    <source>
        <dbReference type="SAM" id="SignalP"/>
    </source>
</evidence>
<accession>A0AAJ7BR72</accession>
<reference evidence="3" key="1">
    <citation type="submission" date="2025-08" db="UniProtKB">
        <authorList>
            <consortium name="RefSeq"/>
        </authorList>
    </citation>
    <scope>IDENTIFICATION</scope>
</reference>
<organism evidence="2 3">
    <name type="scientific">Cephus cinctus</name>
    <name type="common">Wheat stem sawfly</name>
    <dbReference type="NCBI Taxonomy" id="211228"/>
    <lineage>
        <taxon>Eukaryota</taxon>
        <taxon>Metazoa</taxon>
        <taxon>Ecdysozoa</taxon>
        <taxon>Arthropoda</taxon>
        <taxon>Hexapoda</taxon>
        <taxon>Insecta</taxon>
        <taxon>Pterygota</taxon>
        <taxon>Neoptera</taxon>
        <taxon>Endopterygota</taxon>
        <taxon>Hymenoptera</taxon>
        <taxon>Cephoidea</taxon>
        <taxon>Cephidae</taxon>
        <taxon>Cephus</taxon>
    </lineage>
</organism>
<dbReference type="KEGG" id="ccin:107266126"/>
<dbReference type="GeneID" id="107266126"/>
<keyword evidence="1" id="KW-0732">Signal</keyword>
<keyword evidence="2" id="KW-1185">Reference proteome</keyword>
<dbReference type="Proteomes" id="UP000694920">
    <property type="component" value="Unplaced"/>
</dbReference>
<sequence length="140" mass="16062">MYKNRALLISIGFLVGYVYCKEELWCHHCNVDLNDGRKGECNDPYIAGGVANLKACPRNEEYHCIKGIVYYKNTRTTVRGCVPSRNIRDYCSNETFPEASVECHFCKEYGCNGSSGKFEKSLCSFVTWILIALRIFQYNQ</sequence>
<dbReference type="AlphaFoldDB" id="A0AAJ7BR72"/>